<dbReference type="GO" id="GO:0006353">
    <property type="term" value="P:DNA-templated transcription termination"/>
    <property type="evidence" value="ECO:0007669"/>
    <property type="project" value="UniProtKB-UniRule"/>
</dbReference>
<comment type="function">
    <text evidence="6">Involved in transcription antitermination. Required for transcription of ribosomal RNA (rRNA) genes. Binds specifically to the boxA antiterminator sequence of the ribosomal RNA (rrn) operons.</text>
</comment>
<dbReference type="PANTHER" id="PTHR11078:SF3">
    <property type="entry name" value="ANTITERMINATION NUSB DOMAIN-CONTAINING PROTEIN"/>
    <property type="match status" value="1"/>
</dbReference>
<name>A0A259U2W6_9BACT</name>
<keyword evidence="3 6" id="KW-0694">RNA-binding</keyword>
<dbReference type="InterPro" id="IPR011605">
    <property type="entry name" value="NusB_fam"/>
</dbReference>
<evidence type="ECO:0000256" key="4">
    <source>
        <dbReference type="ARBA" id="ARBA00023015"/>
    </source>
</evidence>
<dbReference type="EMBL" id="MQWB01000001">
    <property type="protein sequence ID" value="OZC04197.1"/>
    <property type="molecule type" value="Genomic_DNA"/>
</dbReference>
<protein>
    <recommendedName>
        <fullName evidence="6">Transcription antitermination protein NusB</fullName>
    </recommendedName>
    <alternativeName>
        <fullName evidence="6">Antitermination factor NusB</fullName>
    </alternativeName>
</protein>
<dbReference type="PANTHER" id="PTHR11078">
    <property type="entry name" value="N UTILIZATION SUBSTANCE PROTEIN B-RELATED"/>
    <property type="match status" value="1"/>
</dbReference>
<comment type="similarity">
    <text evidence="1 6">Belongs to the NusB family.</text>
</comment>
<comment type="caution">
    <text evidence="8">The sequence shown here is derived from an EMBL/GenBank/DDBJ whole genome shotgun (WGS) entry which is preliminary data.</text>
</comment>
<keyword evidence="5 6" id="KW-0804">Transcription</keyword>
<dbReference type="GO" id="GO:0003723">
    <property type="term" value="F:RNA binding"/>
    <property type="evidence" value="ECO:0007669"/>
    <property type="project" value="UniProtKB-UniRule"/>
</dbReference>
<gene>
    <name evidence="6" type="primary">nusB</name>
    <name evidence="8" type="ORF">BSZ36_15130</name>
</gene>
<dbReference type="SUPFAM" id="SSF48013">
    <property type="entry name" value="NusB-like"/>
    <property type="match status" value="1"/>
</dbReference>
<dbReference type="RefSeq" id="WP_094550406.1">
    <property type="nucleotide sequence ID" value="NZ_MQWB01000001.1"/>
</dbReference>
<dbReference type="AlphaFoldDB" id="A0A259U2W6"/>
<dbReference type="HAMAP" id="MF_00073">
    <property type="entry name" value="NusB"/>
    <property type="match status" value="1"/>
</dbReference>
<dbReference type="InterPro" id="IPR006027">
    <property type="entry name" value="NusB_RsmB_TIM44"/>
</dbReference>
<dbReference type="InParanoid" id="A0A259U2W6"/>
<organism evidence="8 9">
    <name type="scientific">Rubricoccus marinus</name>
    <dbReference type="NCBI Taxonomy" id="716817"/>
    <lineage>
        <taxon>Bacteria</taxon>
        <taxon>Pseudomonadati</taxon>
        <taxon>Rhodothermota</taxon>
        <taxon>Rhodothermia</taxon>
        <taxon>Rhodothermales</taxon>
        <taxon>Rubricoccaceae</taxon>
        <taxon>Rubricoccus</taxon>
    </lineage>
</organism>
<dbReference type="OrthoDB" id="9787568at2"/>
<dbReference type="NCBIfam" id="TIGR01951">
    <property type="entry name" value="nusB"/>
    <property type="match status" value="1"/>
</dbReference>
<evidence type="ECO:0000256" key="2">
    <source>
        <dbReference type="ARBA" id="ARBA00022814"/>
    </source>
</evidence>
<dbReference type="InterPro" id="IPR035926">
    <property type="entry name" value="NusB-like_sf"/>
</dbReference>
<reference evidence="8 9" key="1">
    <citation type="submission" date="2016-11" db="EMBL/GenBank/DDBJ databases">
        <title>Study of marine rhodopsin-containing bacteria.</title>
        <authorList>
            <person name="Yoshizawa S."/>
            <person name="Kumagai Y."/>
            <person name="Kogure K."/>
        </authorList>
    </citation>
    <scope>NUCLEOTIDE SEQUENCE [LARGE SCALE GENOMIC DNA]</scope>
    <source>
        <strain evidence="8 9">SG-29</strain>
    </source>
</reference>
<dbReference type="Gene3D" id="1.10.940.10">
    <property type="entry name" value="NusB-like"/>
    <property type="match status" value="1"/>
</dbReference>
<evidence type="ECO:0000313" key="8">
    <source>
        <dbReference type="EMBL" id="OZC04197.1"/>
    </source>
</evidence>
<evidence type="ECO:0000256" key="1">
    <source>
        <dbReference type="ARBA" id="ARBA00005952"/>
    </source>
</evidence>
<evidence type="ECO:0000256" key="6">
    <source>
        <dbReference type="HAMAP-Rule" id="MF_00073"/>
    </source>
</evidence>
<dbReference type="GO" id="GO:0031564">
    <property type="term" value="P:transcription antitermination"/>
    <property type="evidence" value="ECO:0007669"/>
    <property type="project" value="UniProtKB-KW"/>
</dbReference>
<dbReference type="FunCoup" id="A0A259U2W6">
    <property type="interactions" value="318"/>
</dbReference>
<feature type="domain" description="NusB/RsmB/TIM44" evidence="7">
    <location>
        <begin position="6"/>
        <end position="131"/>
    </location>
</feature>
<evidence type="ECO:0000259" key="7">
    <source>
        <dbReference type="Pfam" id="PF01029"/>
    </source>
</evidence>
<evidence type="ECO:0000313" key="9">
    <source>
        <dbReference type="Proteomes" id="UP000216446"/>
    </source>
</evidence>
<dbReference type="Proteomes" id="UP000216446">
    <property type="component" value="Unassembled WGS sequence"/>
</dbReference>
<evidence type="ECO:0000256" key="5">
    <source>
        <dbReference type="ARBA" id="ARBA00023163"/>
    </source>
</evidence>
<keyword evidence="4 6" id="KW-0805">Transcription regulation</keyword>
<accession>A0A259U2W6</accession>
<keyword evidence="9" id="KW-1185">Reference proteome</keyword>
<proteinExistence type="inferred from homology"/>
<dbReference type="GO" id="GO:0005829">
    <property type="term" value="C:cytosol"/>
    <property type="evidence" value="ECO:0007669"/>
    <property type="project" value="TreeGrafter"/>
</dbReference>
<evidence type="ECO:0000256" key="3">
    <source>
        <dbReference type="ARBA" id="ARBA00022884"/>
    </source>
</evidence>
<sequence length="156" mass="17741">MSTRRQVRERVLQALYAQEVSGDSVEHILNTLIRPIFKGEKTYIRFAEKLLLRGLDVREEADALLDKHVQNWEISRLALTDRLVLRMAVAEMIHFDDIPPKVTINEAVDLARIFGSEKSPSFVNGVLDAILNELRETDRLSKKGRGLINTSTKTGE</sequence>
<dbReference type="Pfam" id="PF01029">
    <property type="entry name" value="NusB"/>
    <property type="match status" value="1"/>
</dbReference>
<keyword evidence="2 6" id="KW-0889">Transcription antitermination</keyword>